<name>A0A1P9X2V1_9BACT</name>
<sequence length="67" mass="7806">MAANTIKSPYTSIPPTSDSAYWMLKFSDGKTSIYVPRDRELDRELKRKFQAEVAARNPSNRRRKDSR</sequence>
<dbReference type="OrthoDB" id="964316at2"/>
<dbReference type="EMBL" id="CP014263">
    <property type="protein sequence ID" value="AQG81933.1"/>
    <property type="molecule type" value="Genomic_DNA"/>
</dbReference>
<keyword evidence="2" id="KW-1185">Reference proteome</keyword>
<organism evidence="1 2">
    <name type="scientific">Spirosoma montaniterrae</name>
    <dbReference type="NCBI Taxonomy" id="1178516"/>
    <lineage>
        <taxon>Bacteria</taxon>
        <taxon>Pseudomonadati</taxon>
        <taxon>Bacteroidota</taxon>
        <taxon>Cytophagia</taxon>
        <taxon>Cytophagales</taxon>
        <taxon>Cytophagaceae</taxon>
        <taxon>Spirosoma</taxon>
    </lineage>
</organism>
<protein>
    <submittedName>
        <fullName evidence="1">Uncharacterized protein</fullName>
    </submittedName>
</protein>
<dbReference type="STRING" id="1178516.AWR27_23135"/>
<evidence type="ECO:0000313" key="1">
    <source>
        <dbReference type="EMBL" id="AQG81933.1"/>
    </source>
</evidence>
<reference evidence="1 2" key="1">
    <citation type="submission" date="2016-01" db="EMBL/GenBank/DDBJ databases">
        <authorList>
            <person name="Oliw E.H."/>
        </authorList>
    </citation>
    <scope>NUCLEOTIDE SEQUENCE [LARGE SCALE GENOMIC DNA]</scope>
    <source>
        <strain evidence="1 2">DY10</strain>
    </source>
</reference>
<accession>A0A1P9X2V1</accession>
<evidence type="ECO:0000313" key="2">
    <source>
        <dbReference type="Proteomes" id="UP000187941"/>
    </source>
</evidence>
<dbReference type="AlphaFoldDB" id="A0A1P9X2V1"/>
<gene>
    <name evidence="1" type="ORF">AWR27_23135</name>
</gene>
<dbReference type="RefSeq" id="WP_077133411.1">
    <property type="nucleotide sequence ID" value="NZ_CP014263.1"/>
</dbReference>
<dbReference type="Proteomes" id="UP000187941">
    <property type="component" value="Chromosome"/>
</dbReference>
<proteinExistence type="predicted"/>
<dbReference type="KEGG" id="smon:AWR27_23135"/>